<dbReference type="EMBL" id="JAIZPD010000002">
    <property type="protein sequence ID" value="KAH0966273.1"/>
    <property type="molecule type" value="Genomic_DNA"/>
</dbReference>
<dbReference type="AlphaFoldDB" id="A0A9P8SKE2"/>
<keyword evidence="3" id="KW-1185">Reference proteome</keyword>
<name>A0A9P8SKE2_9HYPO</name>
<feature type="region of interest" description="Disordered" evidence="1">
    <location>
        <begin position="109"/>
        <end position="239"/>
    </location>
</feature>
<evidence type="ECO:0000313" key="2">
    <source>
        <dbReference type="EMBL" id="KAH0966273.1"/>
    </source>
</evidence>
<feature type="region of interest" description="Disordered" evidence="1">
    <location>
        <begin position="1"/>
        <end position="20"/>
    </location>
</feature>
<keyword evidence="2" id="KW-0396">Initiation factor</keyword>
<reference evidence="2" key="1">
    <citation type="submission" date="2021-09" db="EMBL/GenBank/DDBJ databases">
        <title>A high-quality genome of the endoparasitic fungus Hirsutella rhossiliensis with a comparison of Hirsutella genomes reveals transposable elements contributing to genome size variation.</title>
        <authorList>
            <person name="Lin R."/>
            <person name="Jiao Y."/>
            <person name="Sun X."/>
            <person name="Ling J."/>
            <person name="Xie B."/>
            <person name="Cheng X."/>
        </authorList>
    </citation>
    <scope>NUCLEOTIDE SEQUENCE</scope>
    <source>
        <strain evidence="2">HR02</strain>
    </source>
</reference>
<dbReference type="GeneID" id="68350811"/>
<protein>
    <submittedName>
        <fullName evidence="2">Translation initiation factor eIF2B</fullName>
    </submittedName>
</protein>
<feature type="compositionally biased region" description="Acidic residues" evidence="1">
    <location>
        <begin position="138"/>
        <end position="154"/>
    </location>
</feature>
<evidence type="ECO:0000256" key="1">
    <source>
        <dbReference type="SAM" id="MobiDB-lite"/>
    </source>
</evidence>
<accession>A0A9P8SKE2</accession>
<dbReference type="Proteomes" id="UP000824596">
    <property type="component" value="Unassembled WGS sequence"/>
</dbReference>
<proteinExistence type="predicted"/>
<feature type="compositionally biased region" description="Basic and acidic residues" evidence="1">
    <location>
        <begin position="179"/>
        <end position="215"/>
    </location>
</feature>
<evidence type="ECO:0000313" key="3">
    <source>
        <dbReference type="Proteomes" id="UP000824596"/>
    </source>
</evidence>
<dbReference type="OrthoDB" id="5369448at2759"/>
<gene>
    <name evidence="2" type="ORF">HRG_01682</name>
</gene>
<feature type="compositionally biased region" description="Acidic residues" evidence="1">
    <location>
        <begin position="116"/>
        <end position="132"/>
    </location>
</feature>
<keyword evidence="2" id="KW-0648">Protein biosynthesis</keyword>
<feature type="compositionally biased region" description="Acidic residues" evidence="1">
    <location>
        <begin position="1"/>
        <end position="14"/>
    </location>
</feature>
<comment type="caution">
    <text evidence="2">The sequence shown here is derived from an EMBL/GenBank/DDBJ whole genome shotgun (WGS) entry which is preliminary data.</text>
</comment>
<organism evidence="2 3">
    <name type="scientific">Hirsutella rhossiliensis</name>
    <dbReference type="NCBI Taxonomy" id="111463"/>
    <lineage>
        <taxon>Eukaryota</taxon>
        <taxon>Fungi</taxon>
        <taxon>Dikarya</taxon>
        <taxon>Ascomycota</taxon>
        <taxon>Pezizomycotina</taxon>
        <taxon>Sordariomycetes</taxon>
        <taxon>Hypocreomycetidae</taxon>
        <taxon>Hypocreales</taxon>
        <taxon>Ophiocordycipitaceae</taxon>
        <taxon>Hirsutella</taxon>
    </lineage>
</organism>
<sequence>MSLPDDVDDEEDYADGAPAPRASLDKAHWCRTCHSEVRYDSLGQGKVFRVKVYASNGLMRAGAWEACWKEMERVDVELEPIVDAALQDELVHVSAEQERALEMERALADEHREASETEYDEDDGEDEVEETEVAGPDEQPDEDDESFLEQAQDPELEHELCSSPPRPDEAPPNSSPAPMEDHRAEHEEERLREIYGRSPQPRRENTRDHESDFVAHDMTPSPPSAESSSRRQDRQQQAYKTASFPELVLEAGKVLLQDKKNVMIALLSALILMLAVRGARPAYDPAAFQPVMPRHNAHAMPHHPQDPVAEAAMHQKTATMATAAPSPSPSSQSAAAAVDPCASSLEVVANHRAARDGAGDASTSTLRVFETWRIVETVTETAKETLTQTETVSVNVVGGGPAAALETDALARWGA</sequence>
<dbReference type="GO" id="GO:0003743">
    <property type="term" value="F:translation initiation factor activity"/>
    <property type="evidence" value="ECO:0007669"/>
    <property type="project" value="UniProtKB-KW"/>
</dbReference>
<dbReference type="RefSeq" id="XP_044723786.1">
    <property type="nucleotide sequence ID" value="XM_044860153.1"/>
</dbReference>